<feature type="transmembrane region" description="Helical" evidence="4">
    <location>
        <begin position="225"/>
        <end position="252"/>
    </location>
</feature>
<keyword evidence="1 3" id="KW-0807">Transducer</keyword>
<feature type="domain" description="Methyl-accepting transducer" evidence="5">
    <location>
        <begin position="326"/>
        <end position="597"/>
    </location>
</feature>
<accession>A0A7V7UDE2</accession>
<reference evidence="7 8" key="2">
    <citation type="submission" date="2020-02" db="EMBL/GenBank/DDBJ databases">
        <title>Candidatus Galacturonibacter soehngenii shows hetero-acetogenic catabolism of galacturonic acid but lacks a canonical carbon monoxide dehydrogenase/acetyl-CoA synthase complex.</title>
        <authorList>
            <person name="Diender M."/>
            <person name="Stouten G.R."/>
            <person name="Petersen J.F."/>
            <person name="Nielsen P.H."/>
            <person name="Dueholm M.S."/>
            <person name="Pronk J.T."/>
            <person name="Van Loosdrecht M.C.M."/>
        </authorList>
    </citation>
    <scope>NUCLEOTIDE SEQUENCE [LARGE SCALE GENOMIC DNA]</scope>
    <source>
        <strain evidence="7">GalUA</strain>
    </source>
</reference>
<evidence type="ECO:0000256" key="2">
    <source>
        <dbReference type="ARBA" id="ARBA00029447"/>
    </source>
</evidence>
<feature type="transmembrane region" description="Helical" evidence="4">
    <location>
        <begin position="61"/>
        <end position="81"/>
    </location>
</feature>
<dbReference type="Pfam" id="PF00672">
    <property type="entry name" value="HAMP"/>
    <property type="match status" value="1"/>
</dbReference>
<comment type="caution">
    <text evidence="7">The sequence shown here is derived from an EMBL/GenBank/DDBJ whole genome shotgun (WGS) entry which is preliminary data.</text>
</comment>
<dbReference type="InterPro" id="IPR003660">
    <property type="entry name" value="HAMP_dom"/>
</dbReference>
<dbReference type="Pfam" id="PF00015">
    <property type="entry name" value="MCPsignal"/>
    <property type="match status" value="1"/>
</dbReference>
<evidence type="ECO:0000256" key="4">
    <source>
        <dbReference type="SAM" id="Phobius"/>
    </source>
</evidence>
<dbReference type="InterPro" id="IPR004090">
    <property type="entry name" value="Chemotax_Me-accpt_rcpt"/>
</dbReference>
<dbReference type="SMART" id="SM00283">
    <property type="entry name" value="MA"/>
    <property type="match status" value="1"/>
</dbReference>
<dbReference type="Gene3D" id="1.10.287.950">
    <property type="entry name" value="Methyl-accepting chemotaxis protein"/>
    <property type="match status" value="1"/>
</dbReference>
<dbReference type="PANTHER" id="PTHR32089:SF112">
    <property type="entry name" value="LYSOZYME-LIKE PROTEIN-RELATED"/>
    <property type="match status" value="1"/>
</dbReference>
<dbReference type="GO" id="GO:0007165">
    <property type="term" value="P:signal transduction"/>
    <property type="evidence" value="ECO:0007669"/>
    <property type="project" value="UniProtKB-KW"/>
</dbReference>
<evidence type="ECO:0000259" key="6">
    <source>
        <dbReference type="PROSITE" id="PS50885"/>
    </source>
</evidence>
<dbReference type="SMART" id="SM00304">
    <property type="entry name" value="HAMP"/>
    <property type="match status" value="1"/>
</dbReference>
<dbReference type="GO" id="GO:0016020">
    <property type="term" value="C:membrane"/>
    <property type="evidence" value="ECO:0007669"/>
    <property type="project" value="InterPro"/>
</dbReference>
<feature type="domain" description="HAMP" evidence="6">
    <location>
        <begin position="254"/>
        <end position="307"/>
    </location>
</feature>
<dbReference type="GO" id="GO:0006935">
    <property type="term" value="P:chemotaxis"/>
    <property type="evidence" value="ECO:0007669"/>
    <property type="project" value="InterPro"/>
</dbReference>
<name>A0A7V7UDE2_9FIRM</name>
<keyword evidence="8" id="KW-1185">Reference proteome</keyword>
<keyword evidence="4" id="KW-0812">Transmembrane</keyword>
<comment type="similarity">
    <text evidence="2">Belongs to the methyl-accepting chemotaxis (MCP) protein family.</text>
</comment>
<protein>
    <submittedName>
        <fullName evidence="7">Methyl-accepting chemotaxis protein</fullName>
    </submittedName>
</protein>
<dbReference type="CDD" id="cd06225">
    <property type="entry name" value="HAMP"/>
    <property type="match status" value="1"/>
</dbReference>
<evidence type="ECO:0000256" key="3">
    <source>
        <dbReference type="PROSITE-ProRule" id="PRU00284"/>
    </source>
</evidence>
<dbReference type="Gene3D" id="6.10.340.10">
    <property type="match status" value="1"/>
</dbReference>
<proteinExistence type="inferred from homology"/>
<evidence type="ECO:0000313" key="7">
    <source>
        <dbReference type="EMBL" id="KAB1440670.1"/>
    </source>
</evidence>
<dbReference type="Proteomes" id="UP000461768">
    <property type="component" value="Unassembled WGS sequence"/>
</dbReference>
<dbReference type="SUPFAM" id="SSF58104">
    <property type="entry name" value="Methyl-accepting chemotaxis protein (MCP) signaling domain"/>
    <property type="match status" value="1"/>
</dbReference>
<keyword evidence="4" id="KW-0472">Membrane</keyword>
<keyword evidence="4" id="KW-1133">Transmembrane helix</keyword>
<sequence length="612" mass="66987">MKVKGKLGMAKNFMKKSKKRKNVGDNEILTIKKQKSKVLKEGKGLNNFLTLLTPRTIGRKIIYTSTFILVSMTIALIVLALNAVSFTTKLENVIENVTTINSIKENCELIPSELLTLCTQNKSAEEAKIPERLEVIKNAITSTDANIANVAENKESRNAIETINRLFATYETKANEINAIGQLDSKAFDSIYYLRDVAGYIQDEVSILTDSELKRSEKLKEDIQTAFASVIVMIIVLVAVVGSLSILVVIIVTRNITKPLYSLKEQMQIMASGDLTAEEVIVSSKDEIKDLADAFNDMSTSLKGIIQKVYSMSQEIENSTKVVTESVTENTNGSVRISESIEEMSHRMSEQKAESDSAMSRVYEMENISSKITQSADRIEERADQSMQMAEKGNDNINQYVKQLSNVNNVMDQVASVASKLSESTKEMNAILNSITEIASQTNLLSLNASIEAARAGEAGRGFAVVASEIRKLAEDSQSAAARIGSIITEVQADANNMSSKMTEGLGQLQKGNVLADMTSKSFAEIKQGTEVMNKDIKDIITEIEELSEIIVNVADNMKMIDEKTGENVTVTNDISATVTEQTANLEEVSATAVVLADLAADLENAVSQFKL</sequence>
<dbReference type="PANTHER" id="PTHR32089">
    <property type="entry name" value="METHYL-ACCEPTING CHEMOTAXIS PROTEIN MCPB"/>
    <property type="match status" value="1"/>
</dbReference>
<dbReference type="OrthoDB" id="9762005at2"/>
<dbReference type="GO" id="GO:0004888">
    <property type="term" value="F:transmembrane signaling receptor activity"/>
    <property type="evidence" value="ECO:0007669"/>
    <property type="project" value="InterPro"/>
</dbReference>
<gene>
    <name evidence="7" type="ORF">F7O84_02250</name>
</gene>
<dbReference type="PROSITE" id="PS50111">
    <property type="entry name" value="CHEMOTAXIS_TRANSDUC_2"/>
    <property type="match status" value="1"/>
</dbReference>
<dbReference type="AlphaFoldDB" id="A0A7V7UDE2"/>
<evidence type="ECO:0000313" key="8">
    <source>
        <dbReference type="Proteomes" id="UP000461768"/>
    </source>
</evidence>
<reference evidence="7 8" key="1">
    <citation type="submission" date="2019-09" db="EMBL/GenBank/DDBJ databases">
        <authorList>
            <person name="Valk L.C."/>
        </authorList>
    </citation>
    <scope>NUCLEOTIDE SEQUENCE [LARGE SCALE GENOMIC DNA]</scope>
    <source>
        <strain evidence="7">GalUA</strain>
    </source>
</reference>
<organism evidence="7 8">
    <name type="scientific">Candidatus Galacturonatibacter soehngenii</name>
    <dbReference type="NCBI Taxonomy" id="2307010"/>
    <lineage>
        <taxon>Bacteria</taxon>
        <taxon>Bacillati</taxon>
        <taxon>Bacillota</taxon>
        <taxon>Clostridia</taxon>
        <taxon>Lachnospirales</taxon>
        <taxon>Lachnospiraceae</taxon>
        <taxon>Candidatus Galacturonatibacter</taxon>
    </lineage>
</organism>
<dbReference type="RefSeq" id="WP_151141397.1">
    <property type="nucleotide sequence ID" value="NZ_WAGX01000003.1"/>
</dbReference>
<evidence type="ECO:0000256" key="1">
    <source>
        <dbReference type="ARBA" id="ARBA00023224"/>
    </source>
</evidence>
<dbReference type="InterPro" id="IPR004089">
    <property type="entry name" value="MCPsignal_dom"/>
</dbReference>
<dbReference type="PROSITE" id="PS50885">
    <property type="entry name" value="HAMP"/>
    <property type="match status" value="1"/>
</dbReference>
<dbReference type="EMBL" id="WAGX01000003">
    <property type="protein sequence ID" value="KAB1440670.1"/>
    <property type="molecule type" value="Genomic_DNA"/>
</dbReference>
<evidence type="ECO:0000259" key="5">
    <source>
        <dbReference type="PROSITE" id="PS50111"/>
    </source>
</evidence>
<dbReference type="PRINTS" id="PR00260">
    <property type="entry name" value="CHEMTRNSDUCR"/>
</dbReference>